<dbReference type="AlphaFoldDB" id="A0A8S9S1L0"/>
<reference evidence="1" key="1">
    <citation type="submission" date="2019-12" db="EMBL/GenBank/DDBJ databases">
        <title>Genome sequencing and annotation of Brassica cretica.</title>
        <authorList>
            <person name="Studholme D.J."/>
            <person name="Sarris P."/>
        </authorList>
    </citation>
    <scope>NUCLEOTIDE SEQUENCE</scope>
    <source>
        <strain evidence="1">PFS-109/04</strain>
        <tissue evidence="1">Leaf</tissue>
    </source>
</reference>
<dbReference type="Proteomes" id="UP000712600">
    <property type="component" value="Unassembled WGS sequence"/>
</dbReference>
<comment type="caution">
    <text evidence="1">The sequence shown here is derived from an EMBL/GenBank/DDBJ whole genome shotgun (WGS) entry which is preliminary data.</text>
</comment>
<protein>
    <submittedName>
        <fullName evidence="1">Uncharacterized protein</fullName>
    </submittedName>
</protein>
<evidence type="ECO:0000313" key="2">
    <source>
        <dbReference type="Proteomes" id="UP000712600"/>
    </source>
</evidence>
<proteinExistence type="predicted"/>
<dbReference type="EMBL" id="QGKX02000088">
    <property type="protein sequence ID" value="KAF3586596.1"/>
    <property type="molecule type" value="Genomic_DNA"/>
</dbReference>
<name>A0A8S9S1L0_BRACR</name>
<organism evidence="1 2">
    <name type="scientific">Brassica cretica</name>
    <name type="common">Mustard</name>
    <dbReference type="NCBI Taxonomy" id="69181"/>
    <lineage>
        <taxon>Eukaryota</taxon>
        <taxon>Viridiplantae</taxon>
        <taxon>Streptophyta</taxon>
        <taxon>Embryophyta</taxon>
        <taxon>Tracheophyta</taxon>
        <taxon>Spermatophyta</taxon>
        <taxon>Magnoliopsida</taxon>
        <taxon>eudicotyledons</taxon>
        <taxon>Gunneridae</taxon>
        <taxon>Pentapetalae</taxon>
        <taxon>rosids</taxon>
        <taxon>malvids</taxon>
        <taxon>Brassicales</taxon>
        <taxon>Brassicaceae</taxon>
        <taxon>Brassiceae</taxon>
        <taxon>Brassica</taxon>
    </lineage>
</organism>
<evidence type="ECO:0000313" key="1">
    <source>
        <dbReference type="EMBL" id="KAF3586596.1"/>
    </source>
</evidence>
<gene>
    <name evidence="1" type="ORF">F2Q69_00030602</name>
</gene>
<accession>A0A8S9S1L0</accession>
<sequence>MIFSSPVYYRYTFQLSLTSFSYTAKHQTFTISPIFDERQRLRVSDFGGNGGLGDDLNGGSSTQVQSKNAYPIAKISMLMLNLIDRVEFEK</sequence>